<comment type="similarity">
    <text evidence="2">Belongs to the FAD-binding oxidoreductase/transferase type 4 family.</text>
</comment>
<organism evidence="6 7">
    <name type="scientific">Escallonia herrerae</name>
    <dbReference type="NCBI Taxonomy" id="1293975"/>
    <lineage>
        <taxon>Eukaryota</taxon>
        <taxon>Viridiplantae</taxon>
        <taxon>Streptophyta</taxon>
        <taxon>Embryophyta</taxon>
        <taxon>Tracheophyta</taxon>
        <taxon>Spermatophyta</taxon>
        <taxon>Magnoliopsida</taxon>
        <taxon>eudicotyledons</taxon>
        <taxon>Gunneridae</taxon>
        <taxon>Pentapetalae</taxon>
        <taxon>asterids</taxon>
        <taxon>campanulids</taxon>
        <taxon>Escalloniales</taxon>
        <taxon>Escalloniaceae</taxon>
        <taxon>Escallonia</taxon>
    </lineage>
</organism>
<keyword evidence="7" id="KW-1185">Reference proteome</keyword>
<dbReference type="FunFam" id="1.10.45.10:FF:000001">
    <property type="entry name" value="D-lactate dehydrogenase mitochondrial"/>
    <property type="match status" value="1"/>
</dbReference>
<name>A0AA89ASX9_9ASTE</name>
<evidence type="ECO:0000256" key="2">
    <source>
        <dbReference type="ARBA" id="ARBA00008000"/>
    </source>
</evidence>
<evidence type="ECO:0000256" key="4">
    <source>
        <dbReference type="ARBA" id="ARBA00022827"/>
    </source>
</evidence>
<feature type="non-terminal residue" evidence="6">
    <location>
        <position position="61"/>
    </location>
</feature>
<dbReference type="GO" id="GO:0050660">
    <property type="term" value="F:flavin adenine dinucleotide binding"/>
    <property type="evidence" value="ECO:0007669"/>
    <property type="project" value="InterPro"/>
</dbReference>
<protein>
    <recommendedName>
        <fullName evidence="5">FAD-binding oxidoreductase/transferase type 4 C-terminal domain-containing protein</fullName>
    </recommendedName>
</protein>
<dbReference type="Proteomes" id="UP001188597">
    <property type="component" value="Unassembled WGS sequence"/>
</dbReference>
<gene>
    <name evidence="6" type="ORF">RJ639_008808</name>
</gene>
<dbReference type="GO" id="GO:0003824">
    <property type="term" value="F:catalytic activity"/>
    <property type="evidence" value="ECO:0007669"/>
    <property type="project" value="InterPro"/>
</dbReference>
<reference evidence="6" key="1">
    <citation type="submission" date="2022-12" db="EMBL/GenBank/DDBJ databases">
        <title>Draft genome assemblies for two species of Escallonia (Escalloniales).</title>
        <authorList>
            <person name="Chanderbali A."/>
            <person name="Dervinis C."/>
            <person name="Anghel I."/>
            <person name="Soltis D."/>
            <person name="Soltis P."/>
            <person name="Zapata F."/>
        </authorList>
    </citation>
    <scope>NUCLEOTIDE SEQUENCE</scope>
    <source>
        <strain evidence="6">UCBG64.0493</strain>
        <tissue evidence="6">Leaf</tissue>
    </source>
</reference>
<comment type="cofactor">
    <cofactor evidence="1">
        <name>FAD</name>
        <dbReference type="ChEBI" id="CHEBI:57692"/>
    </cofactor>
</comment>
<dbReference type="AlphaFoldDB" id="A0AA89ASX9"/>
<feature type="domain" description="FAD-binding oxidoreductase/transferase type 4 C-terminal" evidence="5">
    <location>
        <begin position="26"/>
        <end position="57"/>
    </location>
</feature>
<dbReference type="InterPro" id="IPR004113">
    <property type="entry name" value="FAD-bd_oxidored_4_C"/>
</dbReference>
<accession>A0AA89ASX9</accession>
<evidence type="ECO:0000259" key="5">
    <source>
        <dbReference type="Pfam" id="PF02913"/>
    </source>
</evidence>
<dbReference type="Gene3D" id="1.10.45.10">
    <property type="entry name" value="Vanillyl-alcohol Oxidase, Chain A, domain 4"/>
    <property type="match status" value="1"/>
</dbReference>
<evidence type="ECO:0000313" key="7">
    <source>
        <dbReference type="Proteomes" id="UP001188597"/>
    </source>
</evidence>
<dbReference type="InterPro" id="IPR016171">
    <property type="entry name" value="Vanillyl_alc_oxidase_C-sub2"/>
</dbReference>
<dbReference type="Pfam" id="PF02913">
    <property type="entry name" value="FAD-oxidase_C"/>
    <property type="match status" value="1"/>
</dbReference>
<dbReference type="EMBL" id="JAVXUP010001259">
    <property type="protein sequence ID" value="KAK3013935.1"/>
    <property type="molecule type" value="Genomic_DNA"/>
</dbReference>
<dbReference type="InterPro" id="IPR016164">
    <property type="entry name" value="FAD-linked_Oxase-like_C"/>
</dbReference>
<evidence type="ECO:0000256" key="1">
    <source>
        <dbReference type="ARBA" id="ARBA00001974"/>
    </source>
</evidence>
<evidence type="ECO:0000256" key="3">
    <source>
        <dbReference type="ARBA" id="ARBA00022630"/>
    </source>
</evidence>
<evidence type="ECO:0000313" key="6">
    <source>
        <dbReference type="EMBL" id="KAK3013935.1"/>
    </source>
</evidence>
<proteinExistence type="inferred from homology"/>
<keyword evidence="3" id="KW-0285">Flavoprotein</keyword>
<sequence length="61" mass="6840">MSGSRIDGQSPVAEVTSRGQRQGLLYLEEELGIEALRTMRRIKVALDPNNVMNPRKLIPPH</sequence>
<keyword evidence="4" id="KW-0274">FAD</keyword>
<comment type="caution">
    <text evidence="6">The sequence shown here is derived from an EMBL/GenBank/DDBJ whole genome shotgun (WGS) entry which is preliminary data.</text>
</comment>
<dbReference type="SUPFAM" id="SSF55103">
    <property type="entry name" value="FAD-linked oxidases, C-terminal domain"/>
    <property type="match status" value="1"/>
</dbReference>